<dbReference type="Gene3D" id="1.10.357.10">
    <property type="entry name" value="Tetracycline Repressor, domain 2"/>
    <property type="match status" value="1"/>
</dbReference>
<dbReference type="SUPFAM" id="SSF46689">
    <property type="entry name" value="Homeodomain-like"/>
    <property type="match status" value="1"/>
</dbReference>
<keyword evidence="7" id="KW-1185">Reference proteome</keyword>
<organism evidence="6 7">
    <name type="scientific">Kitasatospora putterlickiae</name>
    <dbReference type="NCBI Taxonomy" id="221725"/>
    <lineage>
        <taxon>Bacteria</taxon>
        <taxon>Bacillati</taxon>
        <taxon>Actinomycetota</taxon>
        <taxon>Actinomycetes</taxon>
        <taxon>Kitasatosporales</taxon>
        <taxon>Streptomycetaceae</taxon>
        <taxon>Kitasatospora</taxon>
    </lineage>
</organism>
<evidence type="ECO:0000256" key="1">
    <source>
        <dbReference type="ARBA" id="ARBA00023015"/>
    </source>
</evidence>
<dbReference type="InterPro" id="IPR050109">
    <property type="entry name" value="HTH-type_TetR-like_transc_reg"/>
</dbReference>
<dbReference type="RefSeq" id="WP_344333761.1">
    <property type="nucleotide sequence ID" value="NZ_BAAAKJ010000140.1"/>
</dbReference>
<evidence type="ECO:0000259" key="5">
    <source>
        <dbReference type="PROSITE" id="PS50977"/>
    </source>
</evidence>
<sequence length="196" mass="21210">MANRSSTPKGRAQRERALAAAFEVFAREGERGTSLRAIARESGMSLTGLMHHFVSKDELLTELLRGTDELAALRWDALAGAGDPGEFMARVMEANAANPARVRLYVHLAASSLDPGHPAHPYFRERFERFRAAVRDHLEARRADGSVDPGLDPDFTAAAFLALVEGAQLQGLNDPSVDVPGLVRRGWKALLGGPVS</sequence>
<accession>A0ABN1XZR3</accession>
<dbReference type="PANTHER" id="PTHR30055">
    <property type="entry name" value="HTH-TYPE TRANSCRIPTIONAL REGULATOR RUTR"/>
    <property type="match status" value="1"/>
</dbReference>
<dbReference type="Pfam" id="PF00440">
    <property type="entry name" value="TetR_N"/>
    <property type="match status" value="1"/>
</dbReference>
<evidence type="ECO:0000313" key="6">
    <source>
        <dbReference type="EMBL" id="GAA1393916.1"/>
    </source>
</evidence>
<dbReference type="PRINTS" id="PR00455">
    <property type="entry name" value="HTHTETR"/>
</dbReference>
<evidence type="ECO:0000256" key="3">
    <source>
        <dbReference type="ARBA" id="ARBA00023163"/>
    </source>
</evidence>
<comment type="caution">
    <text evidence="6">The sequence shown here is derived from an EMBL/GenBank/DDBJ whole genome shotgun (WGS) entry which is preliminary data.</text>
</comment>
<keyword evidence="2 4" id="KW-0238">DNA-binding</keyword>
<dbReference type="PROSITE" id="PS50977">
    <property type="entry name" value="HTH_TETR_2"/>
    <property type="match status" value="1"/>
</dbReference>
<dbReference type="InterPro" id="IPR036271">
    <property type="entry name" value="Tet_transcr_reg_TetR-rel_C_sf"/>
</dbReference>
<evidence type="ECO:0000313" key="7">
    <source>
        <dbReference type="Proteomes" id="UP001499863"/>
    </source>
</evidence>
<reference evidence="6 7" key="1">
    <citation type="journal article" date="2019" name="Int. J. Syst. Evol. Microbiol.">
        <title>The Global Catalogue of Microorganisms (GCM) 10K type strain sequencing project: providing services to taxonomists for standard genome sequencing and annotation.</title>
        <authorList>
            <consortium name="The Broad Institute Genomics Platform"/>
            <consortium name="The Broad Institute Genome Sequencing Center for Infectious Disease"/>
            <person name="Wu L."/>
            <person name="Ma J."/>
        </authorList>
    </citation>
    <scope>NUCLEOTIDE SEQUENCE [LARGE SCALE GENOMIC DNA]</scope>
    <source>
        <strain evidence="6 7">JCM 12393</strain>
    </source>
</reference>
<dbReference type="SUPFAM" id="SSF48498">
    <property type="entry name" value="Tetracyclin repressor-like, C-terminal domain"/>
    <property type="match status" value="1"/>
</dbReference>
<dbReference type="InterPro" id="IPR009057">
    <property type="entry name" value="Homeodomain-like_sf"/>
</dbReference>
<dbReference type="PANTHER" id="PTHR30055:SF234">
    <property type="entry name" value="HTH-TYPE TRANSCRIPTIONAL REGULATOR BETI"/>
    <property type="match status" value="1"/>
</dbReference>
<feature type="DNA-binding region" description="H-T-H motif" evidence="4">
    <location>
        <begin position="34"/>
        <end position="53"/>
    </location>
</feature>
<proteinExistence type="predicted"/>
<feature type="domain" description="HTH tetR-type" evidence="5">
    <location>
        <begin position="11"/>
        <end position="71"/>
    </location>
</feature>
<keyword evidence="1" id="KW-0805">Transcription regulation</keyword>
<evidence type="ECO:0000256" key="4">
    <source>
        <dbReference type="PROSITE-ProRule" id="PRU00335"/>
    </source>
</evidence>
<keyword evidence="3" id="KW-0804">Transcription</keyword>
<dbReference type="EMBL" id="BAAAKJ010000140">
    <property type="protein sequence ID" value="GAA1393916.1"/>
    <property type="molecule type" value="Genomic_DNA"/>
</dbReference>
<protein>
    <submittedName>
        <fullName evidence="6">TetR/AcrR family transcriptional regulator</fullName>
    </submittedName>
</protein>
<name>A0ABN1XZR3_9ACTN</name>
<evidence type="ECO:0000256" key="2">
    <source>
        <dbReference type="ARBA" id="ARBA00023125"/>
    </source>
</evidence>
<dbReference type="InterPro" id="IPR001647">
    <property type="entry name" value="HTH_TetR"/>
</dbReference>
<dbReference type="Proteomes" id="UP001499863">
    <property type="component" value="Unassembled WGS sequence"/>
</dbReference>
<gene>
    <name evidence="6" type="ORF">GCM10009639_27500</name>
</gene>